<sequence>MKPDDMNMQVPREWGPERRSWHLDKTISLSHIISTIAVIASVFVYVSRLEYRANLNAQEIEHLKNEVQQQARMDEIRRNEFRHDLKAISDKLDRLIEKGSK</sequence>
<dbReference type="EMBL" id="BMDX01000011">
    <property type="protein sequence ID" value="GGA80694.1"/>
    <property type="molecule type" value="Genomic_DNA"/>
</dbReference>
<keyword evidence="1" id="KW-1133">Transmembrane helix</keyword>
<evidence type="ECO:0000313" key="3">
    <source>
        <dbReference type="Proteomes" id="UP000619743"/>
    </source>
</evidence>
<keyword evidence="1" id="KW-0812">Transmembrane</keyword>
<feature type="transmembrane region" description="Helical" evidence="1">
    <location>
        <begin position="27"/>
        <end position="46"/>
    </location>
</feature>
<dbReference type="RefSeq" id="WP_229744731.1">
    <property type="nucleotide sequence ID" value="NZ_BMDX01000011.1"/>
</dbReference>
<keyword evidence="1" id="KW-0472">Membrane</keyword>
<evidence type="ECO:0000256" key="1">
    <source>
        <dbReference type="SAM" id="Phobius"/>
    </source>
</evidence>
<name>A0A8J2XPY3_9GAMM</name>
<protein>
    <submittedName>
        <fullName evidence="2">Uncharacterized protein</fullName>
    </submittedName>
</protein>
<evidence type="ECO:0000313" key="2">
    <source>
        <dbReference type="EMBL" id="GGA80694.1"/>
    </source>
</evidence>
<dbReference type="AlphaFoldDB" id="A0A8J2XPY3"/>
<accession>A0A8J2XPY3</accession>
<proteinExistence type="predicted"/>
<reference evidence="3" key="1">
    <citation type="journal article" date="2019" name="Int. J. Syst. Evol. Microbiol.">
        <title>The Global Catalogue of Microorganisms (GCM) 10K type strain sequencing project: providing services to taxonomists for standard genome sequencing and annotation.</title>
        <authorList>
            <consortium name="The Broad Institute Genomics Platform"/>
            <consortium name="The Broad Institute Genome Sequencing Center for Infectious Disease"/>
            <person name="Wu L."/>
            <person name="Ma J."/>
        </authorList>
    </citation>
    <scope>NUCLEOTIDE SEQUENCE [LARGE SCALE GENOMIC DNA]</scope>
    <source>
        <strain evidence="3">CGMCC 1.10130</strain>
    </source>
</reference>
<dbReference type="Proteomes" id="UP000619743">
    <property type="component" value="Unassembled WGS sequence"/>
</dbReference>
<keyword evidence="3" id="KW-1185">Reference proteome</keyword>
<organism evidence="2 3">
    <name type="scientific">Neiella marina</name>
    <dbReference type="NCBI Taxonomy" id="508461"/>
    <lineage>
        <taxon>Bacteria</taxon>
        <taxon>Pseudomonadati</taxon>
        <taxon>Pseudomonadota</taxon>
        <taxon>Gammaproteobacteria</taxon>
        <taxon>Alteromonadales</taxon>
        <taxon>Echinimonadaceae</taxon>
        <taxon>Neiella</taxon>
    </lineage>
</organism>
<comment type="caution">
    <text evidence="2">The sequence shown here is derived from an EMBL/GenBank/DDBJ whole genome shotgun (WGS) entry which is preliminary data.</text>
</comment>
<gene>
    <name evidence="2" type="ORF">GCM10011369_23300</name>
</gene>